<keyword evidence="2" id="KW-0540">Nuclease</keyword>
<dbReference type="InterPro" id="IPR014883">
    <property type="entry name" value="VRR_NUC"/>
</dbReference>
<comment type="cofactor">
    <cofactor evidence="1">
        <name>Mg(2+)</name>
        <dbReference type="ChEBI" id="CHEBI:18420"/>
    </cofactor>
</comment>
<keyword evidence="6" id="KW-1185">Reference proteome</keyword>
<dbReference type="Gene3D" id="3.40.1350.10">
    <property type="match status" value="1"/>
</dbReference>
<accession>A0A9Q4C2R3</accession>
<evidence type="ECO:0000259" key="4">
    <source>
        <dbReference type="Pfam" id="PF08774"/>
    </source>
</evidence>
<gene>
    <name evidence="5" type="ORF">EGH25_05425</name>
</gene>
<comment type="caution">
    <text evidence="5">The sequence shown here is derived from an EMBL/GenBank/DDBJ whole genome shotgun (WGS) entry which is preliminary data.</text>
</comment>
<dbReference type="Pfam" id="PF08774">
    <property type="entry name" value="VRR_NUC"/>
    <property type="match status" value="1"/>
</dbReference>
<reference evidence="5" key="1">
    <citation type="submission" date="2022-09" db="EMBL/GenBank/DDBJ databases">
        <title>Haloadaptaus new haloarchaeum isolated from saline soil.</title>
        <authorList>
            <person name="Duran-Viseras A."/>
            <person name="Sanchez-Porro C."/>
            <person name="Ventosa A."/>
        </authorList>
    </citation>
    <scope>NUCLEOTIDE SEQUENCE</scope>
    <source>
        <strain evidence="5">F3-133</strain>
    </source>
</reference>
<dbReference type="AlphaFoldDB" id="A0A9Q4C2R3"/>
<sequence length="330" mass="36445">MFRPTDDDCADCGNKAFAVTDALSADGSPLPACFACYVDRLDRVRVSGVVDVRTEDGTGSFVVGGSSVEETDELAGSVAGELGSGGVRVSVTDVSPLTEARDLIGDYHARELARAERSESRHVYAGTGRRGTVIDTETRTDGRIRGAVSEALARHVVEANRIRKRADVDDRVTEEFPTLAEHRATRRLRIEERVWDMAKERGVSEASERAADSREEGRGFEDYFRDWCDDRNINVRRGKPAIVRLYPGVADEIARKTDGLAGVPDFLVRGDGQRSFGGEWRPDADVFVEVKRASSNLSRDQQRVVAHLKSHGFGVYVLRGEPDDIVFDRR</sequence>
<protein>
    <submittedName>
        <fullName evidence="5">VRR-NUC domain-containing protein</fullName>
    </submittedName>
</protein>
<dbReference type="GO" id="GO:0003676">
    <property type="term" value="F:nucleic acid binding"/>
    <property type="evidence" value="ECO:0007669"/>
    <property type="project" value="InterPro"/>
</dbReference>
<evidence type="ECO:0000256" key="2">
    <source>
        <dbReference type="ARBA" id="ARBA00022722"/>
    </source>
</evidence>
<keyword evidence="3" id="KW-0378">Hydrolase</keyword>
<evidence type="ECO:0000313" key="5">
    <source>
        <dbReference type="EMBL" id="MCX2818790.1"/>
    </source>
</evidence>
<dbReference type="Proteomes" id="UP001149411">
    <property type="component" value="Unassembled WGS sequence"/>
</dbReference>
<organism evidence="5 6">
    <name type="scientific">Halorutilus salinus</name>
    <dbReference type="NCBI Taxonomy" id="2487751"/>
    <lineage>
        <taxon>Archaea</taxon>
        <taxon>Methanobacteriati</taxon>
        <taxon>Methanobacteriota</taxon>
        <taxon>Stenosarchaea group</taxon>
        <taxon>Halobacteria</taxon>
        <taxon>Halorutilales</taxon>
        <taxon>Halorutilaceae</taxon>
        <taxon>Halorutilus</taxon>
    </lineage>
</organism>
<dbReference type="InterPro" id="IPR011856">
    <property type="entry name" value="tRNA_endonuc-like_dom_sf"/>
</dbReference>
<evidence type="ECO:0000256" key="1">
    <source>
        <dbReference type="ARBA" id="ARBA00001946"/>
    </source>
</evidence>
<evidence type="ECO:0000313" key="6">
    <source>
        <dbReference type="Proteomes" id="UP001149411"/>
    </source>
</evidence>
<feature type="domain" description="VRR-NUC" evidence="4">
    <location>
        <begin position="258"/>
        <end position="321"/>
    </location>
</feature>
<dbReference type="GO" id="GO:0016788">
    <property type="term" value="F:hydrolase activity, acting on ester bonds"/>
    <property type="evidence" value="ECO:0007669"/>
    <property type="project" value="InterPro"/>
</dbReference>
<evidence type="ECO:0000256" key="3">
    <source>
        <dbReference type="ARBA" id="ARBA00022801"/>
    </source>
</evidence>
<dbReference type="RefSeq" id="WP_266086630.1">
    <property type="nucleotide sequence ID" value="NZ_RKLV01000004.1"/>
</dbReference>
<dbReference type="GO" id="GO:0004518">
    <property type="term" value="F:nuclease activity"/>
    <property type="evidence" value="ECO:0007669"/>
    <property type="project" value="UniProtKB-KW"/>
</dbReference>
<proteinExistence type="predicted"/>
<dbReference type="EMBL" id="RKLV01000004">
    <property type="protein sequence ID" value="MCX2818790.1"/>
    <property type="molecule type" value="Genomic_DNA"/>
</dbReference>
<name>A0A9Q4C2R3_9EURY</name>